<gene>
    <name evidence="2" type="ORF">LCGC14_3064580</name>
</gene>
<evidence type="ECO:0000313" key="2">
    <source>
        <dbReference type="EMBL" id="KKK56435.1"/>
    </source>
</evidence>
<reference evidence="2" key="1">
    <citation type="journal article" date="2015" name="Nature">
        <title>Complex archaea that bridge the gap between prokaryotes and eukaryotes.</title>
        <authorList>
            <person name="Spang A."/>
            <person name="Saw J.H."/>
            <person name="Jorgensen S.L."/>
            <person name="Zaremba-Niedzwiedzka K."/>
            <person name="Martijn J."/>
            <person name="Lind A.E."/>
            <person name="van Eijk R."/>
            <person name="Schleper C."/>
            <person name="Guy L."/>
            <person name="Ettema T.J."/>
        </authorList>
    </citation>
    <scope>NUCLEOTIDE SEQUENCE</scope>
</reference>
<dbReference type="AlphaFoldDB" id="A0A0F8X682"/>
<comment type="caution">
    <text evidence="2">The sequence shown here is derived from an EMBL/GenBank/DDBJ whole genome shotgun (WGS) entry which is preliminary data.</text>
</comment>
<feature type="region of interest" description="Disordered" evidence="1">
    <location>
        <begin position="19"/>
        <end position="41"/>
    </location>
</feature>
<sequence length="41" mass="4558">VVGSIIDDNDIAEYPDMLLAKGEENSEEPRQITSDGKMDYV</sequence>
<name>A0A0F8X682_9ZZZZ</name>
<accession>A0A0F8X682</accession>
<evidence type="ECO:0000256" key="1">
    <source>
        <dbReference type="SAM" id="MobiDB-lite"/>
    </source>
</evidence>
<dbReference type="EMBL" id="LAZR01064999">
    <property type="protein sequence ID" value="KKK56435.1"/>
    <property type="molecule type" value="Genomic_DNA"/>
</dbReference>
<protein>
    <submittedName>
        <fullName evidence="2">Uncharacterized protein</fullName>
    </submittedName>
</protein>
<organism evidence="2">
    <name type="scientific">marine sediment metagenome</name>
    <dbReference type="NCBI Taxonomy" id="412755"/>
    <lineage>
        <taxon>unclassified sequences</taxon>
        <taxon>metagenomes</taxon>
        <taxon>ecological metagenomes</taxon>
    </lineage>
</organism>
<feature type="non-terminal residue" evidence="2">
    <location>
        <position position="1"/>
    </location>
</feature>
<proteinExistence type="predicted"/>
<feature type="compositionally biased region" description="Basic and acidic residues" evidence="1">
    <location>
        <begin position="21"/>
        <end position="41"/>
    </location>
</feature>